<feature type="compositionally biased region" description="Polar residues" evidence="1">
    <location>
        <begin position="446"/>
        <end position="473"/>
    </location>
</feature>
<feature type="compositionally biased region" description="Low complexity" evidence="1">
    <location>
        <begin position="240"/>
        <end position="252"/>
    </location>
</feature>
<feature type="region of interest" description="Disordered" evidence="1">
    <location>
        <begin position="218"/>
        <end position="432"/>
    </location>
</feature>
<feature type="region of interest" description="Disordered" evidence="1">
    <location>
        <begin position="1075"/>
        <end position="1291"/>
    </location>
</feature>
<feature type="compositionally biased region" description="Polar residues" evidence="1">
    <location>
        <begin position="900"/>
        <end position="910"/>
    </location>
</feature>
<proteinExistence type="predicted"/>
<feature type="compositionally biased region" description="Low complexity" evidence="1">
    <location>
        <begin position="999"/>
        <end position="1012"/>
    </location>
</feature>
<reference evidence="2 3" key="1">
    <citation type="journal article" date="2021" name="Elife">
        <title>Chloroplast acquisition without the gene transfer in kleptoplastic sea slugs, Plakobranchus ocellatus.</title>
        <authorList>
            <person name="Maeda T."/>
            <person name="Takahashi S."/>
            <person name="Yoshida T."/>
            <person name="Shimamura S."/>
            <person name="Takaki Y."/>
            <person name="Nagai Y."/>
            <person name="Toyoda A."/>
            <person name="Suzuki Y."/>
            <person name="Arimoto A."/>
            <person name="Ishii H."/>
            <person name="Satoh N."/>
            <person name="Nishiyama T."/>
            <person name="Hasebe M."/>
            <person name="Maruyama T."/>
            <person name="Minagawa J."/>
            <person name="Obokata J."/>
            <person name="Shigenobu S."/>
        </authorList>
    </citation>
    <scope>NUCLEOTIDE SEQUENCE [LARGE SCALE GENOMIC DNA]</scope>
</reference>
<feature type="compositionally biased region" description="Low complexity" evidence="1">
    <location>
        <begin position="932"/>
        <end position="946"/>
    </location>
</feature>
<name>A0AAV4GUA8_9GAST</name>
<feature type="region of interest" description="Disordered" evidence="1">
    <location>
        <begin position="505"/>
        <end position="685"/>
    </location>
</feature>
<feature type="compositionally biased region" description="Low complexity" evidence="1">
    <location>
        <begin position="418"/>
        <end position="431"/>
    </location>
</feature>
<feature type="compositionally biased region" description="Basic residues" evidence="1">
    <location>
        <begin position="803"/>
        <end position="815"/>
    </location>
</feature>
<feature type="compositionally biased region" description="Low complexity" evidence="1">
    <location>
        <begin position="1024"/>
        <end position="1054"/>
    </location>
</feature>
<feature type="compositionally biased region" description="Gly residues" evidence="1">
    <location>
        <begin position="535"/>
        <end position="544"/>
    </location>
</feature>
<feature type="region of interest" description="Disordered" evidence="1">
    <location>
        <begin position="705"/>
        <end position="750"/>
    </location>
</feature>
<feature type="compositionally biased region" description="Polar residues" evidence="1">
    <location>
        <begin position="1414"/>
        <end position="1430"/>
    </location>
</feature>
<feature type="compositionally biased region" description="Polar residues" evidence="1">
    <location>
        <begin position="189"/>
        <end position="200"/>
    </location>
</feature>
<feature type="region of interest" description="Disordered" evidence="1">
    <location>
        <begin position="446"/>
        <end position="493"/>
    </location>
</feature>
<feature type="compositionally biased region" description="Basic and acidic residues" evidence="1">
    <location>
        <begin position="265"/>
        <end position="274"/>
    </location>
</feature>
<feature type="compositionally biased region" description="Gly residues" evidence="1">
    <location>
        <begin position="1323"/>
        <end position="1333"/>
    </location>
</feature>
<feature type="compositionally biased region" description="Low complexity" evidence="1">
    <location>
        <begin position="1269"/>
        <end position="1284"/>
    </location>
</feature>
<feature type="compositionally biased region" description="Low complexity" evidence="1">
    <location>
        <begin position="1186"/>
        <end position="1196"/>
    </location>
</feature>
<feature type="compositionally biased region" description="Low complexity" evidence="1">
    <location>
        <begin position="1203"/>
        <end position="1220"/>
    </location>
</feature>
<keyword evidence="3" id="KW-1185">Reference proteome</keyword>
<feature type="compositionally biased region" description="Polar residues" evidence="1">
    <location>
        <begin position="220"/>
        <end position="239"/>
    </location>
</feature>
<feature type="compositionally biased region" description="Basic and acidic residues" evidence="1">
    <location>
        <begin position="1131"/>
        <end position="1140"/>
    </location>
</feature>
<feature type="compositionally biased region" description="Low complexity" evidence="1">
    <location>
        <begin position="367"/>
        <end position="380"/>
    </location>
</feature>
<feature type="compositionally biased region" description="Low complexity" evidence="1">
    <location>
        <begin position="1"/>
        <end position="31"/>
    </location>
</feature>
<accession>A0AAV4GUA8</accession>
<feature type="compositionally biased region" description="Low complexity" evidence="1">
    <location>
        <begin position="300"/>
        <end position="316"/>
    </location>
</feature>
<sequence>MDMSKQRQSSSSLGSGVSTPPSASTPMSSSFHSHKGELSTPTEPYIAMAPHHAPTPHAVSSLPSSHMPSAPIPIHTHSYSDPHHPTPLPTVREGGSNEGYVPMDSTSPASSYGSMVRPGPAKCMLSDDSTGMHPRTYSLGSKPPVKKYSGYVEMGPGGAAGKGPNDMPRATSVPHIILKGSARRERDSPTTSASPLSMSLKSDDSVDSFMEYMPMRPRTASDSFNYNRPRTASFGNKATSGGSSSCRPRSSSHGQGTRPFLGGRLGREVIKQEPVHSLLIRGDHHRVSSQTSSPHGSFDSLRVSNESLRRLSLSEVKPGNLSRQQSGSNASDYSDARGTPSPKALRSEPDGYVNMQPGNVASGHGPSSAMTTSSSSSSHRIRTDSASSRRSDSNKTNSSDRLHHLNKGDYAEMAPLKSSGSIGSATSGSSSKEAYVSMDFRARHSFSSDTRPNMHHISTSSHPRQQSPSNQGAYINMDIPGARGQTDQARSVSMENVDTYVIYDPAHSKGSVGPGSSSTGKPRTGSLGSKDKKAGGGSSGGSRPGTGRKPSSNSMSSVGGSSGGQYGGHSASTSTRTGGSNDSLRSKSSTTSRQSSIEKYGSLGKDFRKKSASMGSRPVSKPGSTSGSKSLSFSTRGDGSNLHPKEYYLQQQQQQQQQQQMLMHAGNLMPIRKTQRQMQEETADEYVEFSPTVTLHDADHQFHNQSLAPGSAASRGMHPSSSSGSFTLSRSPVTVPSLPGSNENDSGYTMYNPALPPELLASTQPCVSYARAVSASPHPVPQASFIQGQQHPPPPPPSSLPRHQQHQHQPHHHHGQSQLPSSPSTAHAQPKSLPSLSQQLTKDNSEYVSYEPGVIPHAHPSEPALPSPPTGTQGKKTRQVLEVKTDSEYVGYQPGEIPTVESSSHPTAMTSPGPPHVGDTSEYVGYDPTRPPSSSSVISPSKPLSPGSVVSYIQGGSSSSKVTSAPGQPKSGSTIPSPSQSSAVSPRLKTGSQTPPTHPTSSSSPSRPVVSVPEDDGEYMGYNPAVPASSAGSTAAAPASRSLPDSKCSYSDDSSSLKENVLPTPTRAVSYIQGSSAATGAASRPGVATPLKVDVGAGERNTRAASTPPLSNNENSAGKNNKTNNGSQQKVKGEKQERIKQQGKSADQPGPQQQLNVSLHRTMSSPSGTTLEFPSPASQSAKQLESPSPSSSVPPSSRHKHSSGSSNSSQKSGRRVSSSNDSLRGDKKSDSNSSLNSSTSSLKGSGKRGGSGWARDEGVERSVGNSMERSPLSPALSSSSRNNSGEFFCGEVSPLSSHQLEAKIVPVESRIRHSVGDVTTLAGTGGATGGGKETAGQQTQGLIRPGSTPCMNSLDSLPTGPSAGATASSGGSGGLQSSCGDAGDGSTCGSRSRLSLSDLNSYQQKQQQQQQQQLLNSSSAGVACQASSPGIDSPYPCGQQPQQQQQSKPLNYVKLDLSAPPEPQAGGDNNARAKSRNSSDADEKQPPLSYAEIDFVKSQNLSKTLAMNSGSGDEPSKS</sequence>
<evidence type="ECO:0000313" key="2">
    <source>
        <dbReference type="EMBL" id="GFR88967.1"/>
    </source>
</evidence>
<feature type="compositionally biased region" description="Basic and acidic residues" evidence="1">
    <location>
        <begin position="381"/>
        <end position="410"/>
    </location>
</feature>
<feature type="compositionally biased region" description="Low complexity" evidence="1">
    <location>
        <begin position="580"/>
        <end position="595"/>
    </location>
</feature>
<feature type="region of interest" description="Disordered" evidence="1">
    <location>
        <begin position="778"/>
        <end position="1062"/>
    </location>
</feature>
<feature type="region of interest" description="Disordered" evidence="1">
    <location>
        <begin position="1"/>
        <end position="86"/>
    </location>
</feature>
<feature type="compositionally biased region" description="Low complexity" evidence="1">
    <location>
        <begin position="620"/>
        <end position="635"/>
    </location>
</feature>
<feature type="compositionally biased region" description="Low complexity" evidence="1">
    <location>
        <begin position="1360"/>
        <end position="1380"/>
    </location>
</feature>
<feature type="compositionally biased region" description="Polar residues" evidence="1">
    <location>
        <begin position="832"/>
        <end position="842"/>
    </location>
</feature>
<protein>
    <submittedName>
        <fullName evidence="2">Uncharacterized protein</fullName>
    </submittedName>
</protein>
<gene>
    <name evidence="2" type="ORF">ElyMa_000781500</name>
</gene>
<dbReference type="Proteomes" id="UP000762676">
    <property type="component" value="Unassembled WGS sequence"/>
</dbReference>
<feature type="compositionally biased region" description="Polar residues" evidence="1">
    <location>
        <begin position="739"/>
        <end position="749"/>
    </location>
</feature>
<feature type="compositionally biased region" description="Low complexity" evidence="1">
    <location>
        <begin position="49"/>
        <end position="58"/>
    </location>
</feature>
<organism evidence="2 3">
    <name type="scientific">Elysia marginata</name>
    <dbReference type="NCBI Taxonomy" id="1093978"/>
    <lineage>
        <taxon>Eukaryota</taxon>
        <taxon>Metazoa</taxon>
        <taxon>Spiralia</taxon>
        <taxon>Lophotrochozoa</taxon>
        <taxon>Mollusca</taxon>
        <taxon>Gastropoda</taxon>
        <taxon>Heterobranchia</taxon>
        <taxon>Euthyneura</taxon>
        <taxon>Panpulmonata</taxon>
        <taxon>Sacoglossa</taxon>
        <taxon>Placobranchoidea</taxon>
        <taxon>Plakobranchidae</taxon>
        <taxon>Elysia</taxon>
    </lineage>
</organism>
<dbReference type="EMBL" id="BMAT01001606">
    <property type="protein sequence ID" value="GFR88967.1"/>
    <property type="molecule type" value="Genomic_DNA"/>
</dbReference>
<evidence type="ECO:0000313" key="3">
    <source>
        <dbReference type="Proteomes" id="UP000762676"/>
    </source>
</evidence>
<feature type="compositionally biased region" description="Polar residues" evidence="1">
    <location>
        <begin position="1103"/>
        <end position="1130"/>
    </location>
</feature>
<feature type="compositionally biased region" description="Low complexity" evidence="1">
    <location>
        <begin position="971"/>
        <end position="986"/>
    </location>
</feature>
<feature type="compositionally biased region" description="Low complexity" evidence="1">
    <location>
        <begin position="1390"/>
        <end position="1413"/>
    </location>
</feature>
<feature type="compositionally biased region" description="Polar residues" evidence="1">
    <location>
        <begin position="321"/>
        <end position="332"/>
    </location>
</feature>
<feature type="compositionally biased region" description="Low complexity" evidence="1">
    <location>
        <begin position="711"/>
        <end position="731"/>
    </location>
</feature>
<feature type="region of interest" description="Disordered" evidence="1">
    <location>
        <begin position="180"/>
        <end position="202"/>
    </location>
</feature>
<evidence type="ECO:0000256" key="1">
    <source>
        <dbReference type="SAM" id="MobiDB-lite"/>
    </source>
</evidence>
<feature type="region of interest" description="Disordered" evidence="1">
    <location>
        <begin position="1318"/>
        <end position="1495"/>
    </location>
</feature>
<feature type="compositionally biased region" description="Low complexity" evidence="1">
    <location>
        <begin position="545"/>
        <end position="559"/>
    </location>
</feature>
<feature type="compositionally biased region" description="Polar residues" evidence="1">
    <location>
        <begin position="954"/>
        <end position="966"/>
    </location>
</feature>
<feature type="compositionally biased region" description="Low complexity" evidence="1">
    <location>
        <begin position="1231"/>
        <end position="1244"/>
    </location>
</feature>
<feature type="compositionally biased region" description="Low complexity" evidence="1">
    <location>
        <begin position="650"/>
        <end position="660"/>
    </location>
</feature>
<feature type="compositionally biased region" description="Polar residues" evidence="1">
    <location>
        <begin position="1142"/>
        <end position="1185"/>
    </location>
</feature>
<comment type="caution">
    <text evidence="2">The sequence shown here is derived from an EMBL/GenBank/DDBJ whole genome shotgun (WGS) entry which is preliminary data.</text>
</comment>